<proteinExistence type="predicted"/>
<evidence type="ECO:0008006" key="4">
    <source>
        <dbReference type="Google" id="ProtNLM"/>
    </source>
</evidence>
<dbReference type="AlphaFoldDB" id="A0A383VUF1"/>
<dbReference type="Proteomes" id="UP000256970">
    <property type="component" value="Unassembled WGS sequence"/>
</dbReference>
<keyword evidence="1" id="KW-0732">Signal</keyword>
<evidence type="ECO:0000256" key="1">
    <source>
        <dbReference type="SAM" id="SignalP"/>
    </source>
</evidence>
<sequence>MSSKAAVWLAALLCAVELLASPVTAAAPLPRKLLRLQGAATPDQQVSAMAQFRSAESALLKKVSSGDTGARGTYKALLRGIIGCSGAQPDAELADGSAMALASTSPQYPEYDRFLDLRNTMIQEAIESVTASPPSPKECADSFAVSRQLGIPDAALAVYG</sequence>
<protein>
    <recommendedName>
        <fullName evidence="4">Pectinesterase inhibitor domain-containing protein</fullName>
    </recommendedName>
</protein>
<feature type="signal peptide" evidence="1">
    <location>
        <begin position="1"/>
        <end position="26"/>
    </location>
</feature>
<organism evidence="2 3">
    <name type="scientific">Tetradesmus obliquus</name>
    <name type="common">Green alga</name>
    <name type="synonym">Acutodesmus obliquus</name>
    <dbReference type="NCBI Taxonomy" id="3088"/>
    <lineage>
        <taxon>Eukaryota</taxon>
        <taxon>Viridiplantae</taxon>
        <taxon>Chlorophyta</taxon>
        <taxon>core chlorophytes</taxon>
        <taxon>Chlorophyceae</taxon>
        <taxon>CS clade</taxon>
        <taxon>Sphaeropleales</taxon>
        <taxon>Scenedesmaceae</taxon>
        <taxon>Tetradesmus</taxon>
    </lineage>
</organism>
<feature type="chain" id="PRO_5016582779" description="Pectinesterase inhibitor domain-containing protein" evidence="1">
    <location>
        <begin position="27"/>
        <end position="160"/>
    </location>
</feature>
<gene>
    <name evidence="2" type="ORF">BQ4739_LOCUS8757</name>
</gene>
<evidence type="ECO:0000313" key="3">
    <source>
        <dbReference type="Proteomes" id="UP000256970"/>
    </source>
</evidence>
<keyword evidence="3" id="KW-1185">Reference proteome</keyword>
<accession>A0A383VUF1</accession>
<reference evidence="2 3" key="1">
    <citation type="submission" date="2016-10" db="EMBL/GenBank/DDBJ databases">
        <authorList>
            <person name="Cai Z."/>
        </authorList>
    </citation>
    <scope>NUCLEOTIDE SEQUENCE [LARGE SCALE GENOMIC DNA]</scope>
</reference>
<dbReference type="EMBL" id="FNXT01000857">
    <property type="protein sequence ID" value="SZX68402.1"/>
    <property type="molecule type" value="Genomic_DNA"/>
</dbReference>
<name>A0A383VUF1_TETOB</name>
<evidence type="ECO:0000313" key="2">
    <source>
        <dbReference type="EMBL" id="SZX68402.1"/>
    </source>
</evidence>